<feature type="compositionally biased region" description="Low complexity" evidence="1">
    <location>
        <begin position="19"/>
        <end position="34"/>
    </location>
</feature>
<organism evidence="2 3">
    <name type="scientific">Geosmithia morbida</name>
    <dbReference type="NCBI Taxonomy" id="1094350"/>
    <lineage>
        <taxon>Eukaryota</taxon>
        <taxon>Fungi</taxon>
        <taxon>Dikarya</taxon>
        <taxon>Ascomycota</taxon>
        <taxon>Pezizomycotina</taxon>
        <taxon>Sordariomycetes</taxon>
        <taxon>Hypocreomycetidae</taxon>
        <taxon>Hypocreales</taxon>
        <taxon>Bionectriaceae</taxon>
        <taxon>Geosmithia</taxon>
    </lineage>
</organism>
<name>A0A9P5D682_9HYPO</name>
<dbReference type="InterPro" id="IPR029058">
    <property type="entry name" value="AB_hydrolase_fold"/>
</dbReference>
<dbReference type="RefSeq" id="XP_035321896.1">
    <property type="nucleotide sequence ID" value="XM_035468762.1"/>
</dbReference>
<dbReference type="EMBL" id="JAANYQ010000007">
    <property type="protein sequence ID" value="KAF4123244.1"/>
    <property type="molecule type" value="Genomic_DNA"/>
</dbReference>
<feature type="region of interest" description="Disordered" evidence="1">
    <location>
        <begin position="265"/>
        <end position="342"/>
    </location>
</feature>
<dbReference type="GeneID" id="55973017"/>
<gene>
    <name evidence="2" type="ORF">GMORB2_6794</name>
</gene>
<feature type="compositionally biased region" description="Polar residues" evidence="1">
    <location>
        <begin position="1"/>
        <end position="10"/>
    </location>
</feature>
<feature type="compositionally biased region" description="Acidic residues" evidence="1">
    <location>
        <begin position="122"/>
        <end position="132"/>
    </location>
</feature>
<evidence type="ECO:0000313" key="3">
    <source>
        <dbReference type="Proteomes" id="UP000749293"/>
    </source>
</evidence>
<evidence type="ECO:0000313" key="2">
    <source>
        <dbReference type="EMBL" id="KAF4123244.1"/>
    </source>
</evidence>
<feature type="compositionally biased region" description="Polar residues" evidence="1">
    <location>
        <begin position="153"/>
        <end position="167"/>
    </location>
</feature>
<comment type="caution">
    <text evidence="2">The sequence shown here is derived from an EMBL/GenBank/DDBJ whole genome shotgun (WGS) entry which is preliminary data.</text>
</comment>
<evidence type="ECO:0000256" key="1">
    <source>
        <dbReference type="SAM" id="MobiDB-lite"/>
    </source>
</evidence>
<accession>A0A9P5D682</accession>
<keyword evidence="3" id="KW-1185">Reference proteome</keyword>
<sequence length="919" mass="98766">MSATFASSGKPTELATAPAAVSSRSASGRRQQSSMLNVLPESPVDGHFAHDSTDDDANLSPDQDAIEDQDAVEDQDDAQAVLQPAMSAAAIHLTSTHTPAAVKAAALDKSVKDYMFDTTGPDGDDADAEDTEPASRKLPGASSATAFDEVRRGQSTVQKSPQTTTPRSRPMSLGRLPSSGQTPSRPDLPSPWHVGPAARTFPLPKESTHSQRYSRLLPARGVLEAAFSPTRNRSRSAGQEALKRLQKALPSFSAPSHLLPSLPSSFFSSSPSSSPTTDKPSETAASTKRISSPLAPVSDVRQGSVTGGVGKSQSQINRPGPPKRSASIHSRHSGTAPAVRPPMLRRATSDESMLYHSLSRASSLNDSEKFSDVREMVNLRFQAVKESLPDVSNFKMKIHTPSFISMNSVPPHDGPDGPRSAGLDRESSSGFTKSGASDLDIALQELTGDVVVMGGFRGSVLRSAQPPHQQVWAPVKLGFNMRKVNLEVGLDDEDEERMEETIIPSGMLTNVGPIDISRKLIRKLQHCENARKGKLRVWNYGYDWRLSPAILSRKLREFLETLPSNQPGGITEPGARGALVIAHSLGGVITRHAVNQRPELFSGVLYAGTPIRCINILGPIRNGDVVLLNEKLLSARVNFSMRTSFVFLPEDGFCFIDKKTQESYPIDFFNPQEWMKYRLSPCMLPPLPPRNRPPLSPSSPSLSSFLPTALRSRAESWSEKRSSASIDGATAAAATAGHGHDGHAVAEAAAETAMGQNNANARPSSSSSAWAATPPSGLEQQRNLEYLTRTLAATRKFRQELEHREDHQEANAYPPFAVLYSKTTPTVYAAQVNGREGIPCADAYDDLVFRAGDGVVLAKESMLPEGYSVVKGGRVHTDRGHITMLGDMAAVGKALRALVRGRRKGIGVSGAAAVDGSRK</sequence>
<feature type="region of interest" description="Disordered" evidence="1">
    <location>
        <begin position="117"/>
        <end position="215"/>
    </location>
</feature>
<feature type="region of interest" description="Disordered" evidence="1">
    <location>
        <begin position="1"/>
        <end position="62"/>
    </location>
</feature>
<feature type="region of interest" description="Disordered" evidence="1">
    <location>
        <begin position="403"/>
        <end position="435"/>
    </location>
</feature>
<feature type="region of interest" description="Disordered" evidence="1">
    <location>
        <begin position="755"/>
        <end position="782"/>
    </location>
</feature>
<dbReference type="AlphaFoldDB" id="A0A9P5D682"/>
<feature type="compositionally biased region" description="Low complexity" evidence="1">
    <location>
        <begin position="755"/>
        <end position="776"/>
    </location>
</feature>
<feature type="compositionally biased region" description="Low complexity" evidence="1">
    <location>
        <begin position="265"/>
        <end position="275"/>
    </location>
</feature>
<dbReference type="Proteomes" id="UP000749293">
    <property type="component" value="Unassembled WGS sequence"/>
</dbReference>
<proteinExistence type="predicted"/>
<dbReference type="Gene3D" id="3.40.50.1820">
    <property type="entry name" value="alpha/beta hydrolase"/>
    <property type="match status" value="1"/>
</dbReference>
<dbReference type="OrthoDB" id="10250441at2759"/>
<reference evidence="2" key="1">
    <citation type="submission" date="2020-03" db="EMBL/GenBank/DDBJ databases">
        <title>Site-based positive gene gene selection in Geosmithia morbida across the United States reveals a broad range of putative effectors and factors for local host and environmental adapation.</title>
        <authorList>
            <person name="Onufrak A."/>
            <person name="Murdoch R.W."/>
            <person name="Gazis R."/>
            <person name="Huff M."/>
            <person name="Staton M."/>
            <person name="Klingeman W."/>
            <person name="Hadziabdic D."/>
        </authorList>
    </citation>
    <scope>NUCLEOTIDE SEQUENCE</scope>
    <source>
        <strain evidence="2">1262</strain>
    </source>
</reference>
<protein>
    <submittedName>
        <fullName evidence="2">Uncharacterized protein</fullName>
    </submittedName>
</protein>
<dbReference type="PANTHER" id="PTHR11440">
    <property type="entry name" value="LECITHIN-CHOLESTEROL ACYLTRANSFERASE-RELATED"/>
    <property type="match status" value="1"/>
</dbReference>
<dbReference type="SUPFAM" id="SSF53474">
    <property type="entry name" value="alpha/beta-Hydrolases"/>
    <property type="match status" value="1"/>
</dbReference>